<dbReference type="AlphaFoldDB" id="A0A9W6XQM4"/>
<dbReference type="EMBL" id="BSXT01001531">
    <property type="protein sequence ID" value="GMF43380.1"/>
    <property type="molecule type" value="Genomic_DNA"/>
</dbReference>
<feature type="region of interest" description="Disordered" evidence="1">
    <location>
        <begin position="505"/>
        <end position="530"/>
    </location>
</feature>
<dbReference type="Proteomes" id="UP001165121">
    <property type="component" value="Unassembled WGS sequence"/>
</dbReference>
<dbReference type="OrthoDB" id="121296at2759"/>
<keyword evidence="3" id="KW-1185">Reference proteome</keyword>
<feature type="region of interest" description="Disordered" evidence="1">
    <location>
        <begin position="411"/>
        <end position="432"/>
    </location>
</feature>
<accession>A0A9W6XQM4</accession>
<reference evidence="2" key="1">
    <citation type="submission" date="2023-04" db="EMBL/GenBank/DDBJ databases">
        <title>Phytophthora fragariaefolia NBRC 109709.</title>
        <authorList>
            <person name="Ichikawa N."/>
            <person name="Sato H."/>
            <person name="Tonouchi N."/>
        </authorList>
    </citation>
    <scope>NUCLEOTIDE SEQUENCE</scope>
    <source>
        <strain evidence="2">NBRC 109709</strain>
    </source>
</reference>
<feature type="region of interest" description="Disordered" evidence="1">
    <location>
        <begin position="610"/>
        <end position="680"/>
    </location>
</feature>
<feature type="compositionally biased region" description="Low complexity" evidence="1">
    <location>
        <begin position="411"/>
        <end position="421"/>
    </location>
</feature>
<feature type="compositionally biased region" description="Basic and acidic residues" evidence="1">
    <location>
        <begin position="225"/>
        <end position="238"/>
    </location>
</feature>
<feature type="region of interest" description="Disordered" evidence="1">
    <location>
        <begin position="1"/>
        <end position="35"/>
    </location>
</feature>
<name>A0A9W6XQM4_9STRA</name>
<feature type="region of interest" description="Disordered" evidence="1">
    <location>
        <begin position="225"/>
        <end position="248"/>
    </location>
</feature>
<feature type="compositionally biased region" description="Basic and acidic residues" evidence="1">
    <location>
        <begin position="632"/>
        <end position="642"/>
    </location>
</feature>
<sequence length="680" mass="75348">MMSRSSDEMEEDARGIERVGRESEGGRGSDRPGAEAALRDVVVRCAVRELRERGAEAYVSEADVGATGLARWARASPVADGDASISEVMRELHKEEAIDFAGSQDEEKIGRAEVVAERPVPEVPRSYYDPLGHVDEEEATLMKKSMMSMSSQRPGVGRVDSSHSTPVPKHEGRIALLLAGAGAVNGALKVPSAMVGRVMAVGASLVVCREQNLKPRAPTRLSDVEMKRETVSPRRSVDRPTWLSTSSSQPQDISAMVTHAVKVLPMFYSDTATEEKARDFWKMVEDNTERFPDRSRLLVFSKIKGREAERWWNNPSIKSFQTLKGRFHNQFLSRTADELWDLLETTKRGRGESVEEWGDRMLVLPVTYPVVEDEFSDGVPAMKKAESPVSASIDALAQQLQTFLEQQQQWQQQQLAQRQSQPPRPPRNRVPMVNATAPTVVNPRRLSLGQALRGIRMEDDSRNDSRGGKLEAPVRVRPVVVREQKDDDELKVPARMRVDAAGNGMSRAWVPTDGRAASTSGRAGRLERTAEAENDCVNGDVGVRAPPLTSVTENNAESVPTLGEREAELMERPELVVEVIQAQRKGEGGTMTPAELIELMKVLRRKERAHRNRFSESKDVSEKQEVGGGDQADGRRETRGDNDVGGDMNVVESKKTSKNDEDENGTDDPENEVMTLLTRL</sequence>
<organism evidence="2 3">
    <name type="scientific">Phytophthora fragariaefolia</name>
    <dbReference type="NCBI Taxonomy" id="1490495"/>
    <lineage>
        <taxon>Eukaryota</taxon>
        <taxon>Sar</taxon>
        <taxon>Stramenopiles</taxon>
        <taxon>Oomycota</taxon>
        <taxon>Peronosporomycetes</taxon>
        <taxon>Peronosporales</taxon>
        <taxon>Peronosporaceae</taxon>
        <taxon>Phytophthora</taxon>
    </lineage>
</organism>
<proteinExistence type="predicted"/>
<gene>
    <name evidence="2" type="ORF">Pfra01_001464600</name>
</gene>
<feature type="compositionally biased region" description="Acidic residues" evidence="1">
    <location>
        <begin position="660"/>
        <end position="671"/>
    </location>
</feature>
<protein>
    <submittedName>
        <fullName evidence="2">Unnamed protein product</fullName>
    </submittedName>
</protein>
<feature type="compositionally biased region" description="Basic and acidic residues" evidence="1">
    <location>
        <begin position="613"/>
        <end position="625"/>
    </location>
</feature>
<evidence type="ECO:0000256" key="1">
    <source>
        <dbReference type="SAM" id="MobiDB-lite"/>
    </source>
</evidence>
<feature type="compositionally biased region" description="Basic and acidic residues" evidence="1">
    <location>
        <begin position="12"/>
        <end position="35"/>
    </location>
</feature>
<evidence type="ECO:0000313" key="2">
    <source>
        <dbReference type="EMBL" id="GMF43380.1"/>
    </source>
</evidence>
<comment type="caution">
    <text evidence="2">The sequence shown here is derived from an EMBL/GenBank/DDBJ whole genome shotgun (WGS) entry which is preliminary data.</text>
</comment>
<evidence type="ECO:0000313" key="3">
    <source>
        <dbReference type="Proteomes" id="UP001165121"/>
    </source>
</evidence>